<evidence type="ECO:0000256" key="7">
    <source>
        <dbReference type="ARBA" id="ARBA00023136"/>
    </source>
</evidence>
<dbReference type="GO" id="GO:0016020">
    <property type="term" value="C:membrane"/>
    <property type="evidence" value="ECO:0007669"/>
    <property type="project" value="UniProtKB-SubCell"/>
</dbReference>
<evidence type="ECO:0008006" key="13">
    <source>
        <dbReference type="Google" id="ProtNLM"/>
    </source>
</evidence>
<dbReference type="PANTHER" id="PTHR14269:SF60">
    <property type="entry name" value="CARDIOLIPIN SYNTHASE (CMP-FORMING)"/>
    <property type="match status" value="1"/>
</dbReference>
<dbReference type="Proteomes" id="UP000053257">
    <property type="component" value="Unassembled WGS sequence"/>
</dbReference>
<keyword evidence="12" id="KW-1185">Reference proteome</keyword>
<comment type="similarity">
    <text evidence="10">Belongs to the CDP-alcohol phosphatidyltransferase class-I family.</text>
</comment>
<dbReference type="GO" id="GO:0032049">
    <property type="term" value="P:cardiolipin biosynthetic process"/>
    <property type="evidence" value="ECO:0007669"/>
    <property type="project" value="TreeGrafter"/>
</dbReference>
<evidence type="ECO:0000256" key="9">
    <source>
        <dbReference type="ARBA" id="ARBA00023264"/>
    </source>
</evidence>
<dbReference type="InterPro" id="IPR000462">
    <property type="entry name" value="CDP-OH_P_trans"/>
</dbReference>
<dbReference type="OrthoDB" id="10020554at2759"/>
<keyword evidence="5" id="KW-1133">Transmembrane helix</keyword>
<dbReference type="PANTHER" id="PTHR14269">
    <property type="entry name" value="CDP-DIACYLGLYCEROL--GLYCEROL-3-PHOSPHATE 3-PHOSPHATIDYLTRANSFERASE-RELATED"/>
    <property type="match status" value="1"/>
</dbReference>
<evidence type="ECO:0000256" key="4">
    <source>
        <dbReference type="ARBA" id="ARBA00022692"/>
    </source>
</evidence>
<keyword evidence="6" id="KW-0443">Lipid metabolism</keyword>
<dbReference type="AlphaFoldDB" id="A0A0C3S2I6"/>
<keyword evidence="4" id="KW-0812">Transmembrane</keyword>
<evidence type="ECO:0000256" key="10">
    <source>
        <dbReference type="RuleBase" id="RU003750"/>
    </source>
</evidence>
<dbReference type="Pfam" id="PF01066">
    <property type="entry name" value="CDP-OH_P_transf"/>
    <property type="match status" value="1"/>
</dbReference>
<dbReference type="STRING" id="745531.A0A0C3S2I6"/>
<dbReference type="PROSITE" id="PS00379">
    <property type="entry name" value="CDP_ALCOHOL_P_TRANSF"/>
    <property type="match status" value="1"/>
</dbReference>
<dbReference type="Gene3D" id="1.20.120.1760">
    <property type="match status" value="1"/>
</dbReference>
<accession>A0A0C3S2I6</accession>
<evidence type="ECO:0000256" key="8">
    <source>
        <dbReference type="ARBA" id="ARBA00023209"/>
    </source>
</evidence>
<dbReference type="GO" id="GO:0043337">
    <property type="term" value="F:cardiolipin synthase (CMP-forming)"/>
    <property type="evidence" value="ECO:0007669"/>
    <property type="project" value="TreeGrafter"/>
</dbReference>
<protein>
    <recommendedName>
        <fullName evidence="13">CDP-diacylglycerol--glycerol-3-phosphate 3-phosphatidyltransferase</fullName>
    </recommendedName>
</protein>
<dbReference type="FunFam" id="1.20.120.1760:FF:000017">
    <property type="entry name" value="Phosphatidyl synthase"/>
    <property type="match status" value="1"/>
</dbReference>
<dbReference type="EMBL" id="KN840729">
    <property type="protein sequence ID" value="KIP01855.1"/>
    <property type="molecule type" value="Genomic_DNA"/>
</dbReference>
<dbReference type="GO" id="GO:0005739">
    <property type="term" value="C:mitochondrion"/>
    <property type="evidence" value="ECO:0007669"/>
    <property type="project" value="TreeGrafter"/>
</dbReference>
<keyword evidence="3 10" id="KW-0808">Transferase</keyword>
<gene>
    <name evidence="11" type="ORF">PHLGIDRAFT_38144</name>
</gene>
<evidence type="ECO:0000256" key="3">
    <source>
        <dbReference type="ARBA" id="ARBA00022679"/>
    </source>
</evidence>
<organism evidence="11 12">
    <name type="scientific">Phlebiopsis gigantea (strain 11061_1 CR5-6)</name>
    <name type="common">White-rot fungus</name>
    <name type="synonym">Peniophora gigantea</name>
    <dbReference type="NCBI Taxonomy" id="745531"/>
    <lineage>
        <taxon>Eukaryota</taxon>
        <taxon>Fungi</taxon>
        <taxon>Dikarya</taxon>
        <taxon>Basidiomycota</taxon>
        <taxon>Agaricomycotina</taxon>
        <taxon>Agaricomycetes</taxon>
        <taxon>Polyporales</taxon>
        <taxon>Phanerochaetaceae</taxon>
        <taxon>Phlebiopsis</taxon>
    </lineage>
</organism>
<keyword evidence="2" id="KW-0444">Lipid biosynthesis</keyword>
<comment type="subcellular location">
    <subcellularLocation>
        <location evidence="1">Membrane</location>
        <topology evidence="1">Multi-pass membrane protein</topology>
    </subcellularLocation>
</comment>
<proteinExistence type="inferred from homology"/>
<keyword evidence="8" id="KW-0594">Phospholipid biosynthesis</keyword>
<dbReference type="InterPro" id="IPR050324">
    <property type="entry name" value="CDP-alcohol_PTase-I"/>
</dbReference>
<reference evidence="11 12" key="1">
    <citation type="journal article" date="2014" name="PLoS Genet.">
        <title>Analysis of the Phlebiopsis gigantea genome, transcriptome and secretome provides insight into its pioneer colonization strategies of wood.</title>
        <authorList>
            <person name="Hori C."/>
            <person name="Ishida T."/>
            <person name="Igarashi K."/>
            <person name="Samejima M."/>
            <person name="Suzuki H."/>
            <person name="Master E."/>
            <person name="Ferreira P."/>
            <person name="Ruiz-Duenas F.J."/>
            <person name="Held B."/>
            <person name="Canessa P."/>
            <person name="Larrondo L.F."/>
            <person name="Schmoll M."/>
            <person name="Druzhinina I.S."/>
            <person name="Kubicek C.P."/>
            <person name="Gaskell J.A."/>
            <person name="Kersten P."/>
            <person name="St John F."/>
            <person name="Glasner J."/>
            <person name="Sabat G."/>
            <person name="Splinter BonDurant S."/>
            <person name="Syed K."/>
            <person name="Yadav J."/>
            <person name="Mgbeahuruike A.C."/>
            <person name="Kovalchuk A."/>
            <person name="Asiegbu F.O."/>
            <person name="Lackner G."/>
            <person name="Hoffmeister D."/>
            <person name="Rencoret J."/>
            <person name="Gutierrez A."/>
            <person name="Sun H."/>
            <person name="Lindquist E."/>
            <person name="Barry K."/>
            <person name="Riley R."/>
            <person name="Grigoriev I.V."/>
            <person name="Henrissat B."/>
            <person name="Kues U."/>
            <person name="Berka R.M."/>
            <person name="Martinez A.T."/>
            <person name="Covert S.F."/>
            <person name="Blanchette R.A."/>
            <person name="Cullen D."/>
        </authorList>
    </citation>
    <scope>NUCLEOTIDE SEQUENCE [LARGE SCALE GENOMIC DNA]</scope>
    <source>
        <strain evidence="11 12">11061_1 CR5-6</strain>
    </source>
</reference>
<name>A0A0C3S2I6_PHLG1</name>
<evidence type="ECO:0000256" key="5">
    <source>
        <dbReference type="ARBA" id="ARBA00022989"/>
    </source>
</evidence>
<evidence type="ECO:0000313" key="12">
    <source>
        <dbReference type="Proteomes" id="UP000053257"/>
    </source>
</evidence>
<evidence type="ECO:0000256" key="6">
    <source>
        <dbReference type="ARBA" id="ARBA00023098"/>
    </source>
</evidence>
<evidence type="ECO:0000256" key="2">
    <source>
        <dbReference type="ARBA" id="ARBA00022516"/>
    </source>
</evidence>
<keyword evidence="7" id="KW-0472">Membrane</keyword>
<evidence type="ECO:0000313" key="11">
    <source>
        <dbReference type="EMBL" id="KIP01855.1"/>
    </source>
</evidence>
<dbReference type="HOGENOM" id="CLU_051314_0_2_1"/>
<dbReference type="InterPro" id="IPR043130">
    <property type="entry name" value="CDP-OH_PTrfase_TM_dom"/>
</dbReference>
<keyword evidence="9" id="KW-1208">Phospholipid metabolism</keyword>
<evidence type="ECO:0000256" key="1">
    <source>
        <dbReference type="ARBA" id="ARBA00004141"/>
    </source>
</evidence>
<sequence>MAPLRTNLFSQRYSSLFVSASCRIRTPLFSHRLGLELLSTRAFSTYRPPSQQPSNEPKKFGKLTNTLRENIYTVPNLLTLSRIAACPVLGYAIVQDNFTVATALLAYAGLTDLVDGWMARRFNMRSVLGTILDPAADKILMTTLTLTLAVKSLIPVPLAAIILGRDVLLSLWAFYIRYTTLPEPKMWSRYWDFSIPSAEVRPTEISKINTALQLLLMGTTTVSPILPFDIGLGLQALQWTVGATTIWSGASYLFAKEGFRVIKTPKGPAPPS</sequence>
<dbReference type="InterPro" id="IPR048254">
    <property type="entry name" value="CDP_ALCOHOL_P_TRANSF_CS"/>
</dbReference>